<keyword evidence="3" id="KW-1185">Reference proteome</keyword>
<dbReference type="EMBL" id="QNRR01000015">
    <property type="protein sequence ID" value="RBP36995.1"/>
    <property type="molecule type" value="Genomic_DNA"/>
</dbReference>
<comment type="caution">
    <text evidence="2">The sequence shown here is derived from an EMBL/GenBank/DDBJ whole genome shotgun (WGS) entry which is preliminary data.</text>
</comment>
<keyword evidence="1" id="KW-1133">Transmembrane helix</keyword>
<dbReference type="Proteomes" id="UP000253426">
    <property type="component" value="Unassembled WGS sequence"/>
</dbReference>
<organism evidence="2 3">
    <name type="scientific">Roseimicrobium gellanilyticum</name>
    <dbReference type="NCBI Taxonomy" id="748857"/>
    <lineage>
        <taxon>Bacteria</taxon>
        <taxon>Pseudomonadati</taxon>
        <taxon>Verrucomicrobiota</taxon>
        <taxon>Verrucomicrobiia</taxon>
        <taxon>Verrucomicrobiales</taxon>
        <taxon>Verrucomicrobiaceae</taxon>
        <taxon>Roseimicrobium</taxon>
    </lineage>
</organism>
<gene>
    <name evidence="2" type="ORF">DES53_115136</name>
</gene>
<evidence type="ECO:0000313" key="3">
    <source>
        <dbReference type="Proteomes" id="UP000253426"/>
    </source>
</evidence>
<dbReference type="AlphaFoldDB" id="A0A366H4Q5"/>
<evidence type="ECO:0000313" key="2">
    <source>
        <dbReference type="EMBL" id="RBP36995.1"/>
    </source>
</evidence>
<keyword evidence="1" id="KW-0472">Membrane</keyword>
<protein>
    <submittedName>
        <fullName evidence="2">Uncharacterized protein</fullName>
    </submittedName>
</protein>
<feature type="transmembrane region" description="Helical" evidence="1">
    <location>
        <begin position="21"/>
        <end position="39"/>
    </location>
</feature>
<keyword evidence="1" id="KW-0812">Transmembrane</keyword>
<dbReference type="RefSeq" id="WP_113961769.1">
    <property type="nucleotide sequence ID" value="NZ_QNRR01000015.1"/>
</dbReference>
<name>A0A366H4Q5_9BACT</name>
<proteinExistence type="predicted"/>
<reference evidence="2 3" key="1">
    <citation type="submission" date="2018-06" db="EMBL/GenBank/DDBJ databases">
        <title>Genomic Encyclopedia of Type Strains, Phase IV (KMG-IV): sequencing the most valuable type-strain genomes for metagenomic binning, comparative biology and taxonomic classification.</title>
        <authorList>
            <person name="Goeker M."/>
        </authorList>
    </citation>
    <scope>NUCLEOTIDE SEQUENCE [LARGE SCALE GENOMIC DNA]</scope>
    <source>
        <strain evidence="2 3">DSM 25532</strain>
    </source>
</reference>
<sequence>MRNTPEEDADSRAERGRVGKAMVWMLATGVMLVVLYVLSAPMVEHRAMSAAPGGTFFSKRPEWLHRYLQLWDWLVRIRVLEGPMTQYQIWYYERVYDVQVEEVR</sequence>
<accession>A0A366H4Q5</accession>
<evidence type="ECO:0000256" key="1">
    <source>
        <dbReference type="SAM" id="Phobius"/>
    </source>
</evidence>